<dbReference type="GO" id="GO:0004792">
    <property type="term" value="F:thiosulfate-cyanide sulfurtransferase activity"/>
    <property type="evidence" value="ECO:0007669"/>
    <property type="project" value="TreeGrafter"/>
</dbReference>
<dbReference type="GO" id="GO:0005524">
    <property type="term" value="F:ATP binding"/>
    <property type="evidence" value="ECO:0007669"/>
    <property type="project" value="UniProtKB-KW"/>
</dbReference>
<accession>A0A9W8HXK7</accession>
<dbReference type="OrthoDB" id="10261062at2759"/>
<comment type="cofactor">
    <cofactor evidence="12">
        <name>Zn(2+)</name>
        <dbReference type="ChEBI" id="CHEBI:29105"/>
    </cofactor>
    <text evidence="12">Binds 1 zinc ion per subunit.</text>
</comment>
<feature type="binding site" evidence="12">
    <location>
        <position position="295"/>
    </location>
    <ligand>
        <name>Zn(2+)</name>
        <dbReference type="ChEBI" id="CHEBI:29105"/>
    </ligand>
</feature>
<evidence type="ECO:0000256" key="3">
    <source>
        <dbReference type="ARBA" id="ARBA00022679"/>
    </source>
</evidence>
<comment type="pathway">
    <text evidence="12">tRNA modification; 5-methoxycarbonylmethyl-2-thiouridine-tRNA biosynthesis.</text>
</comment>
<feature type="binding site" evidence="12">
    <location>
        <position position="222"/>
    </location>
    <ligand>
        <name>Zn(2+)</name>
        <dbReference type="ChEBI" id="CHEBI:29105"/>
    </ligand>
</feature>
<evidence type="ECO:0000256" key="1">
    <source>
        <dbReference type="ARBA" id="ARBA00004514"/>
    </source>
</evidence>
<dbReference type="PANTHER" id="PTHR10953">
    <property type="entry name" value="UBIQUITIN-ACTIVATING ENZYME E1"/>
    <property type="match status" value="1"/>
</dbReference>
<reference evidence="14" key="1">
    <citation type="submission" date="2022-07" db="EMBL/GenBank/DDBJ databases">
        <title>Phylogenomic reconstructions and comparative analyses of Kickxellomycotina fungi.</title>
        <authorList>
            <person name="Reynolds N.K."/>
            <person name="Stajich J.E."/>
            <person name="Barry K."/>
            <person name="Grigoriev I.V."/>
            <person name="Crous P."/>
            <person name="Smith M.E."/>
        </authorList>
    </citation>
    <scope>NUCLEOTIDE SEQUENCE</scope>
    <source>
        <strain evidence="14">NRRL 1565</strain>
    </source>
</reference>
<dbReference type="InterPro" id="IPR000594">
    <property type="entry name" value="ThiF_NAD_FAD-bd"/>
</dbReference>
<keyword evidence="10 12" id="KW-0511">Multifunctional enzyme</keyword>
<evidence type="ECO:0000256" key="10">
    <source>
        <dbReference type="ARBA" id="ARBA00023268"/>
    </source>
</evidence>
<dbReference type="SUPFAM" id="SSF69572">
    <property type="entry name" value="Activating enzymes of the ubiquitin-like proteins"/>
    <property type="match status" value="1"/>
</dbReference>
<evidence type="ECO:0000256" key="6">
    <source>
        <dbReference type="ARBA" id="ARBA00022741"/>
    </source>
</evidence>
<keyword evidence="2 12" id="KW-0963">Cytoplasm</keyword>
<dbReference type="InterPro" id="IPR036873">
    <property type="entry name" value="Rhodanese-like_dom_sf"/>
</dbReference>
<keyword evidence="3 12" id="KW-0808">Transferase</keyword>
<evidence type="ECO:0000256" key="7">
    <source>
        <dbReference type="ARBA" id="ARBA00022786"/>
    </source>
</evidence>
<comment type="caution">
    <text evidence="14">The sequence shown here is derived from an EMBL/GenBank/DDBJ whole genome shotgun (WGS) entry which is preliminary data.</text>
</comment>
<dbReference type="HAMAP" id="MF_03049">
    <property type="entry name" value="MOCS3_Uba4"/>
    <property type="match status" value="1"/>
</dbReference>
<sequence>MDCKRAIELRARLAQLRKEELEIEAELCSLEMSHSATLQPPLQSQGSSNVLSNEEIRRYSRQLLIPEVGTKGQRRLRDSAVLVIGTGGLGSPCALYLASMGVGTLGLVDHDTVDHSNLHRQIIHTEASCAGAPKVVSAHMGLSRLSSLCNVRIHNVLLDSSNAKDIMNGYDVVVDATDNAATRYLINDACVLLGIPLVSGSAVRLDGQLTVYNYNGGPCYRCLFPTPPPVDTMAGCSETGVLGVVPGIIGCLQAMETVKLLTGRKMDEHPSMLLFSYASQPHFRSIKLRSRSAGCAVCGDSPTVTELVDYVAFCGSGPHDNAPSWSILDDPAQRISCKEFSAFRSTTPRKPHLLLDVRNEVEFEICSLPNSLNIPLDQFDRRQDELEKAIGDLDGGPVYALCRRGNFSQLAVRHIRDKLGYSECYDIARGLVGWQEEVDSNFPAY</sequence>
<feature type="domain" description="Rhodanese" evidence="13">
    <location>
        <begin position="348"/>
        <end position="443"/>
    </location>
</feature>
<feature type="binding site" evidence="12">
    <location>
        <position position="134"/>
    </location>
    <ligand>
        <name>ATP</name>
        <dbReference type="ChEBI" id="CHEBI:30616"/>
    </ligand>
</feature>
<dbReference type="InterPro" id="IPR035985">
    <property type="entry name" value="Ubiquitin-activating_enz"/>
</dbReference>
<protein>
    <recommendedName>
        <fullName evidence="11">Needs CLA4 to survive protein 3</fullName>
    </recommendedName>
</protein>
<dbReference type="InterPro" id="IPR001763">
    <property type="entry name" value="Rhodanese-like_dom"/>
</dbReference>
<dbReference type="Gene3D" id="3.40.250.10">
    <property type="entry name" value="Rhodanese-like domain"/>
    <property type="match status" value="1"/>
</dbReference>
<feature type="binding site" evidence="12">
    <location>
        <position position="298"/>
    </location>
    <ligand>
        <name>Zn(2+)</name>
        <dbReference type="ChEBI" id="CHEBI:29105"/>
    </ligand>
</feature>
<dbReference type="InterPro" id="IPR028885">
    <property type="entry name" value="MOCS3/Uba4"/>
</dbReference>
<dbReference type="GO" id="GO:0042292">
    <property type="term" value="F:URM1 activating enzyme activity"/>
    <property type="evidence" value="ECO:0007669"/>
    <property type="project" value="TreeGrafter"/>
</dbReference>
<feature type="active site" description="Glycyl thioester intermediate; for adenylyltransferase activity" evidence="12">
    <location>
        <position position="236"/>
    </location>
</feature>
<evidence type="ECO:0000256" key="8">
    <source>
        <dbReference type="ARBA" id="ARBA00022833"/>
    </source>
</evidence>
<dbReference type="GO" id="GO:0002143">
    <property type="term" value="P:tRNA wobble position uridine thiolation"/>
    <property type="evidence" value="ECO:0007669"/>
    <property type="project" value="InterPro"/>
</dbReference>
<dbReference type="SMART" id="SM00450">
    <property type="entry name" value="RHOD"/>
    <property type="match status" value="1"/>
</dbReference>
<dbReference type="EMBL" id="JANBUO010000332">
    <property type="protein sequence ID" value="KAJ2805036.1"/>
    <property type="molecule type" value="Genomic_DNA"/>
</dbReference>
<dbReference type="Gene3D" id="3.40.50.720">
    <property type="entry name" value="NAD(P)-binding Rossmann-like Domain"/>
    <property type="match status" value="1"/>
</dbReference>
<dbReference type="GO" id="GO:0032447">
    <property type="term" value="P:protein urmylation"/>
    <property type="evidence" value="ECO:0007669"/>
    <property type="project" value="TreeGrafter"/>
</dbReference>
<keyword evidence="8 12" id="KW-0862">Zinc</keyword>
<dbReference type="Pfam" id="PF00899">
    <property type="entry name" value="ThiF"/>
    <property type="match status" value="1"/>
</dbReference>
<keyword evidence="6 12" id="KW-0547">Nucleotide-binding</keyword>
<dbReference type="InterPro" id="IPR045886">
    <property type="entry name" value="ThiF/MoeB/HesA"/>
</dbReference>
<dbReference type="GO" id="GO:0046872">
    <property type="term" value="F:metal ion binding"/>
    <property type="evidence" value="ECO:0007669"/>
    <property type="project" value="UniProtKB-KW"/>
</dbReference>
<feature type="binding site" evidence="12">
    <location>
        <begin position="178"/>
        <end position="179"/>
    </location>
    <ligand>
        <name>ATP</name>
        <dbReference type="ChEBI" id="CHEBI:30616"/>
    </ligand>
</feature>
<evidence type="ECO:0000256" key="9">
    <source>
        <dbReference type="ARBA" id="ARBA00022840"/>
    </source>
</evidence>
<dbReference type="CDD" id="cd00757">
    <property type="entry name" value="ThiF_MoeB_HesA_family"/>
    <property type="match status" value="1"/>
</dbReference>
<dbReference type="FunFam" id="3.40.250.10:FF:000014">
    <property type="entry name" value="Adenylyltransferase and sulfurtransferase MOCS3"/>
    <property type="match status" value="1"/>
</dbReference>
<evidence type="ECO:0000256" key="4">
    <source>
        <dbReference type="ARBA" id="ARBA00022694"/>
    </source>
</evidence>
<dbReference type="Proteomes" id="UP001140094">
    <property type="component" value="Unassembled WGS sequence"/>
</dbReference>
<dbReference type="AlphaFoldDB" id="A0A9W8HXK7"/>
<dbReference type="Pfam" id="PF00581">
    <property type="entry name" value="Rhodanese"/>
    <property type="match status" value="1"/>
</dbReference>
<dbReference type="PANTHER" id="PTHR10953:SF102">
    <property type="entry name" value="ADENYLYLTRANSFERASE AND SULFURTRANSFERASE MOCS3"/>
    <property type="match status" value="1"/>
</dbReference>
<evidence type="ECO:0000256" key="5">
    <source>
        <dbReference type="ARBA" id="ARBA00022723"/>
    </source>
</evidence>
<feature type="binding site" evidence="12">
    <location>
        <begin position="116"/>
        <end position="120"/>
    </location>
    <ligand>
        <name>ATP</name>
        <dbReference type="ChEBI" id="CHEBI:30616"/>
    </ligand>
</feature>
<dbReference type="GO" id="GO:0005829">
    <property type="term" value="C:cytosol"/>
    <property type="evidence" value="ECO:0007669"/>
    <property type="project" value="UniProtKB-SubCell"/>
</dbReference>
<gene>
    <name evidence="12" type="primary">UBA4</name>
    <name evidence="14" type="ORF">H4R20_002257</name>
</gene>
<evidence type="ECO:0000256" key="11">
    <source>
        <dbReference type="ARBA" id="ARBA00075323"/>
    </source>
</evidence>
<comment type="subcellular location">
    <subcellularLocation>
        <location evidence="1">Cytoplasm</location>
        <location evidence="1">Cytosol</location>
    </subcellularLocation>
</comment>
<keyword evidence="7" id="KW-0833">Ubl conjugation pathway</keyword>
<feature type="binding site" evidence="12">
    <location>
        <position position="109"/>
    </location>
    <ligand>
        <name>ATP</name>
        <dbReference type="ChEBI" id="CHEBI:30616"/>
    </ligand>
</feature>
<keyword evidence="4 12" id="KW-0819">tRNA processing</keyword>
<feature type="binding site" evidence="12">
    <location>
        <position position="219"/>
    </location>
    <ligand>
        <name>Zn(2+)</name>
        <dbReference type="ChEBI" id="CHEBI:29105"/>
    </ligand>
</feature>
<proteinExistence type="inferred from homology"/>
<organism evidence="14 15">
    <name type="scientific">Coemansia guatemalensis</name>
    <dbReference type="NCBI Taxonomy" id="2761395"/>
    <lineage>
        <taxon>Eukaryota</taxon>
        <taxon>Fungi</taxon>
        <taxon>Fungi incertae sedis</taxon>
        <taxon>Zoopagomycota</taxon>
        <taxon>Kickxellomycotina</taxon>
        <taxon>Kickxellomycetes</taxon>
        <taxon>Kickxellales</taxon>
        <taxon>Kickxellaceae</taxon>
        <taxon>Coemansia</taxon>
    </lineage>
</organism>
<feature type="active site" description="Cysteine persulfide intermediate; for sulfurtransferase activity" evidence="12">
    <location>
        <position position="402"/>
    </location>
</feature>
<comment type="similarity">
    <text evidence="12">In the N-terminal section; belongs to the HesA/MoeB/ThiF family. UBA4 subfamily.</text>
</comment>
<dbReference type="GO" id="GO:0070566">
    <property type="term" value="F:adenylyltransferase activity"/>
    <property type="evidence" value="ECO:0007669"/>
    <property type="project" value="InterPro"/>
</dbReference>
<evidence type="ECO:0000313" key="14">
    <source>
        <dbReference type="EMBL" id="KAJ2805036.1"/>
    </source>
</evidence>
<name>A0A9W8HXK7_9FUNG</name>
<evidence type="ECO:0000313" key="15">
    <source>
        <dbReference type="Proteomes" id="UP001140094"/>
    </source>
</evidence>
<feature type="binding site" evidence="12">
    <location>
        <position position="88"/>
    </location>
    <ligand>
        <name>ATP</name>
        <dbReference type="ChEBI" id="CHEBI:30616"/>
    </ligand>
</feature>
<evidence type="ECO:0000256" key="12">
    <source>
        <dbReference type="HAMAP-Rule" id="MF_03049"/>
    </source>
</evidence>
<keyword evidence="9 12" id="KW-0067">ATP-binding</keyword>
<keyword evidence="15" id="KW-1185">Reference proteome</keyword>
<dbReference type="PROSITE" id="PS50206">
    <property type="entry name" value="RHODANESE_3"/>
    <property type="match status" value="1"/>
</dbReference>
<keyword evidence="5 12" id="KW-0479">Metal-binding</keyword>
<evidence type="ECO:0000259" key="13">
    <source>
        <dbReference type="PROSITE" id="PS50206"/>
    </source>
</evidence>
<evidence type="ECO:0000256" key="2">
    <source>
        <dbReference type="ARBA" id="ARBA00022490"/>
    </source>
</evidence>
<dbReference type="FunFam" id="3.40.50.720:FF:000033">
    <property type="entry name" value="Adenylyltransferase and sulfurtransferase MOCS3"/>
    <property type="match status" value="1"/>
</dbReference>